<evidence type="ECO:0000313" key="5">
    <source>
        <dbReference type="EMBL" id="HIX19384.1"/>
    </source>
</evidence>
<dbReference type="Pfam" id="PF12796">
    <property type="entry name" value="Ank_2"/>
    <property type="match status" value="2"/>
</dbReference>
<reference evidence="5" key="2">
    <citation type="submission" date="2021-04" db="EMBL/GenBank/DDBJ databases">
        <authorList>
            <person name="Gilroy R."/>
        </authorList>
    </citation>
    <scope>NUCLEOTIDE SEQUENCE</scope>
    <source>
        <strain evidence="5">14975</strain>
    </source>
</reference>
<dbReference type="InterPro" id="IPR036770">
    <property type="entry name" value="Ankyrin_rpt-contain_sf"/>
</dbReference>
<dbReference type="Gene3D" id="1.25.40.20">
    <property type="entry name" value="Ankyrin repeat-containing domain"/>
    <property type="match status" value="3"/>
</dbReference>
<dbReference type="AlphaFoldDB" id="A0A9D2AGH8"/>
<dbReference type="InterPro" id="IPR002110">
    <property type="entry name" value="Ankyrin_rpt"/>
</dbReference>
<evidence type="ECO:0000256" key="1">
    <source>
        <dbReference type="ARBA" id="ARBA00022737"/>
    </source>
</evidence>
<keyword evidence="2 3" id="KW-0040">ANK repeat</keyword>
<dbReference type="PANTHER" id="PTHR24173:SF74">
    <property type="entry name" value="ANKYRIN REPEAT DOMAIN-CONTAINING PROTEIN 16"/>
    <property type="match status" value="1"/>
</dbReference>
<proteinExistence type="predicted"/>
<dbReference type="SMART" id="SM00248">
    <property type="entry name" value="ANK"/>
    <property type="match status" value="7"/>
</dbReference>
<dbReference type="PROSITE" id="PS50297">
    <property type="entry name" value="ANK_REP_REGION"/>
    <property type="match status" value="4"/>
</dbReference>
<evidence type="ECO:0000256" key="4">
    <source>
        <dbReference type="SAM" id="MobiDB-lite"/>
    </source>
</evidence>
<dbReference type="PROSITE" id="PS50088">
    <property type="entry name" value="ANK_REPEAT"/>
    <property type="match status" value="4"/>
</dbReference>
<comment type="caution">
    <text evidence="5">The sequence shown here is derived from an EMBL/GenBank/DDBJ whole genome shotgun (WGS) entry which is preliminary data.</text>
</comment>
<evidence type="ECO:0000313" key="6">
    <source>
        <dbReference type="Proteomes" id="UP000823964"/>
    </source>
</evidence>
<sequence>MSNKLKLAILIGCTMSLAMCGENKSSSPSAGAELQPGRVEEMEQAVNAGDAARLSELLAGVASLDGTHLLHRAANRGDLACVKLLLAAGADPNEPYPNAPAAAPAYRPLHVAESAEVMRALIDAGADLNACDAELLPPLFHAVAGADTPRVLALLSVGANINAQLPQTGGTVLHTAARKIGLPGGWRGDREECLRALIAHGAKLDATDNHGRTPLHDASLWNLLDVARILLEAGAEVNCADESGKTPLHLAAMGQGDDSAACLKLLLAAGADPNARDAEGNTPLHEAAGVSSSEGWVNRDAVRVLEEAGADSTLKNKDGKTPQELIGQQAP</sequence>
<name>A0A9D2AGH8_9BACT</name>
<feature type="region of interest" description="Disordered" evidence="4">
    <location>
        <begin position="307"/>
        <end position="331"/>
    </location>
</feature>
<protein>
    <submittedName>
        <fullName evidence="5">Ankyrin repeat domain-containing protein</fullName>
    </submittedName>
</protein>
<feature type="repeat" description="ANK" evidence="3">
    <location>
        <begin position="210"/>
        <end position="242"/>
    </location>
</feature>
<feature type="repeat" description="ANK" evidence="3">
    <location>
        <begin position="243"/>
        <end position="278"/>
    </location>
</feature>
<dbReference type="PANTHER" id="PTHR24173">
    <property type="entry name" value="ANKYRIN REPEAT CONTAINING"/>
    <property type="match status" value="1"/>
</dbReference>
<dbReference type="PRINTS" id="PR01415">
    <property type="entry name" value="ANKYRIN"/>
</dbReference>
<accession>A0A9D2AGH8</accession>
<evidence type="ECO:0000256" key="3">
    <source>
        <dbReference type="PROSITE-ProRule" id="PRU00023"/>
    </source>
</evidence>
<evidence type="ECO:0000256" key="2">
    <source>
        <dbReference type="ARBA" id="ARBA00023043"/>
    </source>
</evidence>
<dbReference type="Pfam" id="PF00023">
    <property type="entry name" value="Ank"/>
    <property type="match status" value="1"/>
</dbReference>
<keyword evidence="1" id="KW-0677">Repeat</keyword>
<reference evidence="5" key="1">
    <citation type="journal article" date="2021" name="PeerJ">
        <title>Extensive microbial diversity within the chicken gut microbiome revealed by metagenomics and culture.</title>
        <authorList>
            <person name="Gilroy R."/>
            <person name="Ravi A."/>
            <person name="Getino M."/>
            <person name="Pursley I."/>
            <person name="Horton D.L."/>
            <person name="Alikhan N.F."/>
            <person name="Baker D."/>
            <person name="Gharbi K."/>
            <person name="Hall N."/>
            <person name="Watson M."/>
            <person name="Adriaenssens E.M."/>
            <person name="Foster-Nyarko E."/>
            <person name="Jarju S."/>
            <person name="Secka A."/>
            <person name="Antonio M."/>
            <person name="Oren A."/>
            <person name="Chaudhuri R.R."/>
            <person name="La Ragione R."/>
            <person name="Hildebrand F."/>
            <person name="Pallen M.J."/>
        </authorList>
    </citation>
    <scope>NUCLEOTIDE SEQUENCE</scope>
    <source>
        <strain evidence="5">14975</strain>
    </source>
</reference>
<dbReference type="SUPFAM" id="SSF48403">
    <property type="entry name" value="Ankyrin repeat"/>
    <property type="match status" value="1"/>
</dbReference>
<feature type="repeat" description="ANK" evidence="3">
    <location>
        <begin position="65"/>
        <end position="93"/>
    </location>
</feature>
<gene>
    <name evidence="5" type="ORF">H9862_02125</name>
</gene>
<organism evidence="5 6">
    <name type="scientific">Candidatus Akkermansia intestinigallinarum</name>
    <dbReference type="NCBI Taxonomy" id="2838431"/>
    <lineage>
        <taxon>Bacteria</taxon>
        <taxon>Pseudomonadati</taxon>
        <taxon>Verrucomicrobiota</taxon>
        <taxon>Verrucomicrobiia</taxon>
        <taxon>Verrucomicrobiales</taxon>
        <taxon>Akkermansiaceae</taxon>
        <taxon>Akkermansia</taxon>
    </lineage>
</organism>
<dbReference type="Proteomes" id="UP000823964">
    <property type="component" value="Unassembled WGS sequence"/>
</dbReference>
<dbReference type="EMBL" id="DXFQ01000034">
    <property type="protein sequence ID" value="HIX19384.1"/>
    <property type="molecule type" value="Genomic_DNA"/>
</dbReference>
<feature type="repeat" description="ANK" evidence="3">
    <location>
        <begin position="279"/>
        <end position="317"/>
    </location>
</feature>